<evidence type="ECO:0000313" key="2">
    <source>
        <dbReference type="Proteomes" id="UP000585614"/>
    </source>
</evidence>
<gene>
    <name evidence="1" type="ORF">mRhiFer1_010293</name>
</gene>
<protein>
    <submittedName>
        <fullName evidence="1">Uncharacterized protein</fullName>
    </submittedName>
</protein>
<organism evidence="1 2">
    <name type="scientific">Rhinolophus ferrumequinum</name>
    <name type="common">Greater horseshoe bat</name>
    <dbReference type="NCBI Taxonomy" id="59479"/>
    <lineage>
        <taxon>Eukaryota</taxon>
        <taxon>Metazoa</taxon>
        <taxon>Chordata</taxon>
        <taxon>Craniata</taxon>
        <taxon>Vertebrata</taxon>
        <taxon>Euteleostomi</taxon>
        <taxon>Mammalia</taxon>
        <taxon>Eutheria</taxon>
        <taxon>Laurasiatheria</taxon>
        <taxon>Chiroptera</taxon>
        <taxon>Yinpterochiroptera</taxon>
        <taxon>Rhinolophoidea</taxon>
        <taxon>Rhinolophidae</taxon>
        <taxon>Rhinolophinae</taxon>
        <taxon>Rhinolophus</taxon>
    </lineage>
</organism>
<sequence length="122" mass="13368">MDDVDLEMSLHNGWIRLGERSREESILIGSENENHKIELAGSVQRFVPRIQGPHEEDGPVMGKKVRTIHSLTEESQSLEPRDIAVVAPLLLGGLQPGQPLPAWPSACSKRGYSVLHQAVAGD</sequence>
<dbReference type="EMBL" id="JACAGC010000009">
    <property type="protein sequence ID" value="KAF6344929.1"/>
    <property type="molecule type" value="Genomic_DNA"/>
</dbReference>
<reference evidence="1 2" key="1">
    <citation type="journal article" date="2020" name="Nature">
        <title>Six reference-quality genomes reveal evolution of bat adaptations.</title>
        <authorList>
            <person name="Jebb D."/>
            <person name="Huang Z."/>
            <person name="Pippel M."/>
            <person name="Hughes G.M."/>
            <person name="Lavrichenko K."/>
            <person name="Devanna P."/>
            <person name="Winkler S."/>
            <person name="Jermiin L.S."/>
            <person name="Skirmuntt E.C."/>
            <person name="Katzourakis A."/>
            <person name="Burkitt-Gray L."/>
            <person name="Ray D.A."/>
            <person name="Sullivan K.A.M."/>
            <person name="Roscito J.G."/>
            <person name="Kirilenko B.M."/>
            <person name="Davalos L.M."/>
            <person name="Corthals A.P."/>
            <person name="Power M.L."/>
            <person name="Jones G."/>
            <person name="Ransome R.D."/>
            <person name="Dechmann D.K.N."/>
            <person name="Locatelli A.G."/>
            <person name="Puechmaille S.J."/>
            <person name="Fedrigo O."/>
            <person name="Jarvis E.D."/>
            <person name="Hiller M."/>
            <person name="Vernes S.C."/>
            <person name="Myers E.W."/>
            <person name="Teeling E.C."/>
        </authorList>
    </citation>
    <scope>NUCLEOTIDE SEQUENCE [LARGE SCALE GENOMIC DNA]</scope>
    <source>
        <strain evidence="1">MRhiFer1</strain>
        <tissue evidence="1">Lung</tissue>
    </source>
</reference>
<comment type="caution">
    <text evidence="1">The sequence shown here is derived from an EMBL/GenBank/DDBJ whole genome shotgun (WGS) entry which is preliminary data.</text>
</comment>
<accession>A0A7J7X5F8</accession>
<name>A0A7J7X5F8_RHIFE</name>
<evidence type="ECO:0000313" key="1">
    <source>
        <dbReference type="EMBL" id="KAF6344929.1"/>
    </source>
</evidence>
<dbReference type="Proteomes" id="UP000585614">
    <property type="component" value="Unassembled WGS sequence"/>
</dbReference>
<dbReference type="AlphaFoldDB" id="A0A7J7X5F8"/>
<proteinExistence type="predicted"/>